<comment type="caution">
    <text evidence="5">The sequence shown here is derived from an EMBL/GenBank/DDBJ whole genome shotgun (WGS) entry which is preliminary data.</text>
</comment>
<evidence type="ECO:0000256" key="2">
    <source>
        <dbReference type="ARBA" id="ARBA00022741"/>
    </source>
</evidence>
<dbReference type="PROSITE" id="PS00211">
    <property type="entry name" value="ABC_TRANSPORTER_1"/>
    <property type="match status" value="1"/>
</dbReference>
<reference evidence="5 6" key="1">
    <citation type="submission" date="2016-07" db="EMBL/GenBank/DDBJ databases">
        <title>Whole-genome of two Shewanella species isolated from a digestive organ of sea cucumber Apostichopus japonicus Selenka 1867.</title>
        <authorList>
            <person name="Hong H.-H."/>
            <person name="Choi H."/>
            <person name="Cheon S."/>
            <person name="Oh J.-S."/>
            <person name="Lee H.-G."/>
            <person name="Park C."/>
        </authorList>
    </citation>
    <scope>NUCLEOTIDE SEQUENCE [LARGE SCALE GENOMIC DNA]</scope>
    <source>
        <strain evidence="5 6">CSB03KR</strain>
    </source>
</reference>
<proteinExistence type="predicted"/>
<evidence type="ECO:0000313" key="5">
    <source>
        <dbReference type="EMBL" id="OEG73406.1"/>
    </source>
</evidence>
<name>A0A1E5ISA4_SHECO</name>
<dbReference type="InterPro" id="IPR003439">
    <property type="entry name" value="ABC_transporter-like_ATP-bd"/>
</dbReference>
<dbReference type="PANTHER" id="PTHR42939">
    <property type="entry name" value="ABC TRANSPORTER ATP-BINDING PROTEIN ALBC-RELATED"/>
    <property type="match status" value="1"/>
</dbReference>
<dbReference type="AlphaFoldDB" id="A0A1E5ISA4"/>
<dbReference type="SUPFAM" id="SSF52540">
    <property type="entry name" value="P-loop containing nucleoside triphosphate hydrolases"/>
    <property type="match status" value="1"/>
</dbReference>
<dbReference type="OrthoDB" id="9804819at2"/>
<accession>A0A1E5ISA4</accession>
<evidence type="ECO:0000256" key="3">
    <source>
        <dbReference type="ARBA" id="ARBA00022840"/>
    </source>
</evidence>
<dbReference type="Proteomes" id="UP000095230">
    <property type="component" value="Unassembled WGS sequence"/>
</dbReference>
<keyword evidence="3" id="KW-0067">ATP-binding</keyword>
<dbReference type="GO" id="GO:0005524">
    <property type="term" value="F:ATP binding"/>
    <property type="evidence" value="ECO:0007669"/>
    <property type="project" value="UniProtKB-KW"/>
</dbReference>
<dbReference type="EMBL" id="MCBT01000043">
    <property type="protein sequence ID" value="OEG73406.1"/>
    <property type="molecule type" value="Genomic_DNA"/>
</dbReference>
<dbReference type="Gene3D" id="3.40.50.300">
    <property type="entry name" value="P-loop containing nucleotide triphosphate hydrolases"/>
    <property type="match status" value="1"/>
</dbReference>
<gene>
    <name evidence="5" type="ORF">BEL05_14170</name>
</gene>
<organism evidence="5 6">
    <name type="scientific">Shewanella colwelliana</name>
    <name type="common">Alteromonas colwelliana</name>
    <dbReference type="NCBI Taxonomy" id="23"/>
    <lineage>
        <taxon>Bacteria</taxon>
        <taxon>Pseudomonadati</taxon>
        <taxon>Pseudomonadota</taxon>
        <taxon>Gammaproteobacteria</taxon>
        <taxon>Alteromonadales</taxon>
        <taxon>Shewanellaceae</taxon>
        <taxon>Shewanella</taxon>
    </lineage>
</organism>
<dbReference type="STRING" id="23.BEL05_14170"/>
<protein>
    <submittedName>
        <fullName evidence="5">ABC transporter</fullName>
    </submittedName>
</protein>
<dbReference type="InterPro" id="IPR017871">
    <property type="entry name" value="ABC_transporter-like_CS"/>
</dbReference>
<keyword evidence="2" id="KW-0547">Nucleotide-binding</keyword>
<sequence>MSELELAVRLAGVSHHFAEQRVLHDVELVLARGTTLALLGHNGAGKSTLMKMILGLISPAQGQVEVLGQRLQCGERPTSIGYLPENINFYDKLTGHEVLSYFAALKGERSTRVSQLIEEFGLGYAQHKPVKSYSKGMKQRLGFAQAIIAQPKLLLLDEPTVGLDPQASQFLYSKVNQLRDQGCAVIICTHELNLVEPHLDVAMMLGRGRCLAFGSLAQLLAQSELGVQITFNAIESVVSKHAPLAEFYHQGDLRCSISQRAWLIQYLTRECGIFDFDIKNPCLADIYNEKMTQMQSCNEQGLSFTSSISYSSNWSLNNVTP</sequence>
<dbReference type="RefSeq" id="WP_069671554.1">
    <property type="nucleotide sequence ID" value="NZ_MCBT01000043.1"/>
</dbReference>
<dbReference type="PANTHER" id="PTHR42939:SF1">
    <property type="entry name" value="ABC TRANSPORTER ATP-BINDING PROTEIN ALBC-RELATED"/>
    <property type="match status" value="1"/>
</dbReference>
<dbReference type="InterPro" id="IPR027417">
    <property type="entry name" value="P-loop_NTPase"/>
</dbReference>
<dbReference type="InterPro" id="IPR003593">
    <property type="entry name" value="AAA+_ATPase"/>
</dbReference>
<keyword evidence="1" id="KW-0813">Transport</keyword>
<evidence type="ECO:0000259" key="4">
    <source>
        <dbReference type="SMART" id="SM00382"/>
    </source>
</evidence>
<feature type="domain" description="AAA+ ATPase" evidence="4">
    <location>
        <begin position="32"/>
        <end position="209"/>
    </location>
</feature>
<dbReference type="InterPro" id="IPR051782">
    <property type="entry name" value="ABC_Transporter_VariousFunc"/>
</dbReference>
<dbReference type="SMART" id="SM00382">
    <property type="entry name" value="AAA"/>
    <property type="match status" value="1"/>
</dbReference>
<dbReference type="CDD" id="cd03230">
    <property type="entry name" value="ABC_DR_subfamily_A"/>
    <property type="match status" value="1"/>
</dbReference>
<dbReference type="Pfam" id="PF00005">
    <property type="entry name" value="ABC_tran"/>
    <property type="match status" value="1"/>
</dbReference>
<evidence type="ECO:0000256" key="1">
    <source>
        <dbReference type="ARBA" id="ARBA00022448"/>
    </source>
</evidence>
<evidence type="ECO:0000313" key="6">
    <source>
        <dbReference type="Proteomes" id="UP000095230"/>
    </source>
</evidence>
<dbReference type="GO" id="GO:0016887">
    <property type="term" value="F:ATP hydrolysis activity"/>
    <property type="evidence" value="ECO:0007669"/>
    <property type="project" value="InterPro"/>
</dbReference>